<keyword evidence="10" id="KW-1133">Transmembrane helix</keyword>
<keyword evidence="8" id="KW-0833">Ubl conjugation pathway</keyword>
<evidence type="ECO:0000256" key="2">
    <source>
        <dbReference type="ARBA" id="ARBA00004141"/>
    </source>
</evidence>
<evidence type="ECO:0000313" key="13">
    <source>
        <dbReference type="EMBL" id="KAF0304937.1"/>
    </source>
</evidence>
<keyword evidence="9" id="KW-0862">Zinc</keyword>
<evidence type="ECO:0000256" key="7">
    <source>
        <dbReference type="ARBA" id="ARBA00022771"/>
    </source>
</evidence>
<dbReference type="InterPro" id="IPR022170">
    <property type="entry name" value="MUL1-like"/>
</dbReference>
<dbReference type="Pfam" id="PF12483">
    <property type="entry name" value="GIDE"/>
    <property type="match status" value="1"/>
</dbReference>
<dbReference type="GO" id="GO:0016567">
    <property type="term" value="P:protein ubiquitination"/>
    <property type="evidence" value="ECO:0007669"/>
    <property type="project" value="InterPro"/>
</dbReference>
<evidence type="ECO:0000256" key="10">
    <source>
        <dbReference type="ARBA" id="ARBA00022989"/>
    </source>
</evidence>
<feature type="domain" description="E3 Ubiquitin ligase MUL1-like" evidence="12">
    <location>
        <begin position="114"/>
        <end position="192"/>
    </location>
</feature>
<dbReference type="AlphaFoldDB" id="A0A6A4WAU2"/>
<evidence type="ECO:0000256" key="3">
    <source>
        <dbReference type="ARBA" id="ARBA00012483"/>
    </source>
</evidence>
<comment type="caution">
    <text evidence="13">The sequence shown here is derived from an EMBL/GenBank/DDBJ whole genome shotgun (WGS) entry which is preliminary data.</text>
</comment>
<dbReference type="GO" id="GO:0061630">
    <property type="term" value="F:ubiquitin protein ligase activity"/>
    <property type="evidence" value="ECO:0007669"/>
    <property type="project" value="UniProtKB-EC"/>
</dbReference>
<dbReference type="GO" id="GO:0016874">
    <property type="term" value="F:ligase activity"/>
    <property type="evidence" value="ECO:0007669"/>
    <property type="project" value="UniProtKB-KW"/>
</dbReference>
<evidence type="ECO:0000256" key="11">
    <source>
        <dbReference type="ARBA" id="ARBA00023136"/>
    </source>
</evidence>
<organism evidence="13 14">
    <name type="scientific">Amphibalanus amphitrite</name>
    <name type="common">Striped barnacle</name>
    <name type="synonym">Balanus amphitrite</name>
    <dbReference type="NCBI Taxonomy" id="1232801"/>
    <lineage>
        <taxon>Eukaryota</taxon>
        <taxon>Metazoa</taxon>
        <taxon>Ecdysozoa</taxon>
        <taxon>Arthropoda</taxon>
        <taxon>Crustacea</taxon>
        <taxon>Multicrustacea</taxon>
        <taxon>Cirripedia</taxon>
        <taxon>Thoracica</taxon>
        <taxon>Thoracicalcarea</taxon>
        <taxon>Balanomorpha</taxon>
        <taxon>Balanoidea</taxon>
        <taxon>Balanidae</taxon>
        <taxon>Amphibalaninae</taxon>
        <taxon>Amphibalanus</taxon>
    </lineage>
</organism>
<protein>
    <recommendedName>
        <fullName evidence="3">RING-type E3 ubiquitin transferase</fullName>
        <ecNumber evidence="3">2.3.2.27</ecNumber>
    </recommendedName>
</protein>
<proteinExistence type="predicted"/>
<sequence length="213" mass="23032">MPVWGLSGSDVFSELRGVAVELCLLAGDALLCTGLAAAARNVGAAVTRVRDAPGFEAGPSLVERVTAAGGRMDFVAVRGEVRALGEPIRAHADPSVRGVMQRLSLREHTWENHSGFWSERRRTGLRDVEEMLLEGTRVTGYGELTLMERGLELRPPSGELPFILTTRSESALLRELEAQRNVARGLLAVFVLGGPVRRRLDRPTALARARGAA</sequence>
<evidence type="ECO:0000256" key="1">
    <source>
        <dbReference type="ARBA" id="ARBA00000900"/>
    </source>
</evidence>
<keyword evidence="4" id="KW-0808">Transferase</keyword>
<evidence type="ECO:0000313" key="14">
    <source>
        <dbReference type="Proteomes" id="UP000440578"/>
    </source>
</evidence>
<evidence type="ECO:0000256" key="4">
    <source>
        <dbReference type="ARBA" id="ARBA00022679"/>
    </source>
</evidence>
<keyword evidence="14" id="KW-1185">Reference proteome</keyword>
<evidence type="ECO:0000259" key="12">
    <source>
        <dbReference type="Pfam" id="PF12483"/>
    </source>
</evidence>
<dbReference type="Proteomes" id="UP000440578">
    <property type="component" value="Unassembled WGS sequence"/>
</dbReference>
<comment type="catalytic activity">
    <reaction evidence="1">
        <text>S-ubiquitinyl-[E2 ubiquitin-conjugating enzyme]-L-cysteine + [acceptor protein]-L-lysine = [E2 ubiquitin-conjugating enzyme]-L-cysteine + N(6)-ubiquitinyl-[acceptor protein]-L-lysine.</text>
        <dbReference type="EC" id="2.3.2.27"/>
    </reaction>
</comment>
<evidence type="ECO:0000256" key="5">
    <source>
        <dbReference type="ARBA" id="ARBA00022692"/>
    </source>
</evidence>
<keyword evidence="5" id="KW-0812">Transmembrane</keyword>
<accession>A0A6A4WAU2</accession>
<dbReference type="EC" id="2.3.2.27" evidence="3"/>
<dbReference type="GO" id="GO:0016020">
    <property type="term" value="C:membrane"/>
    <property type="evidence" value="ECO:0007669"/>
    <property type="project" value="UniProtKB-SubCell"/>
</dbReference>
<evidence type="ECO:0000256" key="8">
    <source>
        <dbReference type="ARBA" id="ARBA00022786"/>
    </source>
</evidence>
<reference evidence="13 14" key="1">
    <citation type="submission" date="2019-07" db="EMBL/GenBank/DDBJ databases">
        <title>Draft genome assembly of a fouling barnacle, Amphibalanus amphitrite (Darwin, 1854): The first reference genome for Thecostraca.</title>
        <authorList>
            <person name="Kim W."/>
        </authorList>
    </citation>
    <scope>NUCLEOTIDE SEQUENCE [LARGE SCALE GENOMIC DNA]</scope>
    <source>
        <strain evidence="13">SNU_AA5</strain>
        <tissue evidence="13">Soma without cirri and trophi</tissue>
    </source>
</reference>
<keyword evidence="6" id="KW-0479">Metal-binding</keyword>
<evidence type="ECO:0000256" key="9">
    <source>
        <dbReference type="ARBA" id="ARBA00022833"/>
    </source>
</evidence>
<dbReference type="GO" id="GO:0008270">
    <property type="term" value="F:zinc ion binding"/>
    <property type="evidence" value="ECO:0007669"/>
    <property type="project" value="UniProtKB-KW"/>
</dbReference>
<name>A0A6A4WAU2_AMPAM</name>
<dbReference type="EMBL" id="VIIS01000792">
    <property type="protein sequence ID" value="KAF0304937.1"/>
    <property type="molecule type" value="Genomic_DNA"/>
</dbReference>
<keyword evidence="7" id="KW-0863">Zinc-finger</keyword>
<keyword evidence="13" id="KW-0436">Ligase</keyword>
<dbReference type="OrthoDB" id="66726at2759"/>
<keyword evidence="11" id="KW-0472">Membrane</keyword>
<comment type="subcellular location">
    <subcellularLocation>
        <location evidence="2">Membrane</location>
        <topology evidence="2">Multi-pass membrane protein</topology>
    </subcellularLocation>
</comment>
<gene>
    <name evidence="13" type="primary">mul1a_1</name>
    <name evidence="13" type="ORF">FJT64_002596</name>
</gene>
<evidence type="ECO:0000256" key="6">
    <source>
        <dbReference type="ARBA" id="ARBA00022723"/>
    </source>
</evidence>